<reference evidence="3" key="1">
    <citation type="submission" date="2020-08" db="EMBL/GenBank/DDBJ databases">
        <title>Chromosome-level assembly of Southern catfish (Silurus meridionalis) provides insights into visual adaptation to the nocturnal and benthic lifestyles.</title>
        <authorList>
            <person name="Zhang Y."/>
            <person name="Wang D."/>
            <person name="Peng Z."/>
        </authorList>
    </citation>
    <scope>NUCLEOTIDE SEQUENCE</scope>
    <source>
        <strain evidence="3">SWU-2019-XX</strain>
        <tissue evidence="3">Muscle</tissue>
    </source>
</reference>
<evidence type="ECO:0000256" key="1">
    <source>
        <dbReference type="SAM" id="MobiDB-lite"/>
    </source>
</evidence>
<accession>A0A8T0B7D4</accession>
<dbReference type="OrthoDB" id="8939645at2759"/>
<keyword evidence="4" id="KW-1185">Reference proteome</keyword>
<feature type="compositionally biased region" description="Polar residues" evidence="1">
    <location>
        <begin position="71"/>
        <end position="81"/>
    </location>
</feature>
<evidence type="ECO:0000256" key="2">
    <source>
        <dbReference type="SAM" id="SignalP"/>
    </source>
</evidence>
<feature type="chain" id="PRO_5035921223" evidence="2">
    <location>
        <begin position="18"/>
        <end position="92"/>
    </location>
</feature>
<organism evidence="3 4">
    <name type="scientific">Silurus meridionalis</name>
    <name type="common">Southern catfish</name>
    <name type="synonym">Silurus soldatovi meridionalis</name>
    <dbReference type="NCBI Taxonomy" id="175797"/>
    <lineage>
        <taxon>Eukaryota</taxon>
        <taxon>Metazoa</taxon>
        <taxon>Chordata</taxon>
        <taxon>Craniata</taxon>
        <taxon>Vertebrata</taxon>
        <taxon>Euteleostomi</taxon>
        <taxon>Actinopterygii</taxon>
        <taxon>Neopterygii</taxon>
        <taxon>Teleostei</taxon>
        <taxon>Ostariophysi</taxon>
        <taxon>Siluriformes</taxon>
        <taxon>Siluridae</taxon>
        <taxon>Silurus</taxon>
    </lineage>
</organism>
<evidence type="ECO:0000313" key="3">
    <source>
        <dbReference type="EMBL" id="KAF7702462.1"/>
    </source>
</evidence>
<dbReference type="EMBL" id="JABFDY010000010">
    <property type="protein sequence ID" value="KAF7702462.1"/>
    <property type="molecule type" value="Genomic_DNA"/>
</dbReference>
<dbReference type="AlphaFoldDB" id="A0A8T0B7D4"/>
<protein>
    <submittedName>
        <fullName evidence="3">Uncharacterized protein</fullName>
    </submittedName>
</protein>
<feature type="signal peptide" evidence="2">
    <location>
        <begin position="1"/>
        <end position="17"/>
    </location>
</feature>
<comment type="caution">
    <text evidence="3">The sequence shown here is derived from an EMBL/GenBank/DDBJ whole genome shotgun (WGS) entry which is preliminary data.</text>
</comment>
<dbReference type="Proteomes" id="UP000606274">
    <property type="component" value="Unassembled WGS sequence"/>
</dbReference>
<gene>
    <name evidence="3" type="ORF">HF521_001745</name>
</gene>
<sequence>MLPLWIFSALLLSLVLGNPLYNNTQNRTRLDNNSSFNSSSAPLQDRNLNVLFHPLSGCMLSTCHMHELDSRLQQGNENAGDQTHDPYGPGKK</sequence>
<keyword evidence="2" id="KW-0732">Signal</keyword>
<evidence type="ECO:0000313" key="4">
    <source>
        <dbReference type="Proteomes" id="UP000606274"/>
    </source>
</evidence>
<name>A0A8T0B7D4_SILME</name>
<proteinExistence type="predicted"/>
<feature type="region of interest" description="Disordered" evidence="1">
    <location>
        <begin position="71"/>
        <end position="92"/>
    </location>
</feature>